<protein>
    <submittedName>
        <fullName evidence="5">F110C protein</fullName>
    </submittedName>
</protein>
<dbReference type="InterPro" id="IPR025741">
    <property type="entry name" value="FAM110_C"/>
</dbReference>
<feature type="domain" description="Centrosome-associated FAM110 C-terminal" evidence="3">
    <location>
        <begin position="212"/>
        <end position="321"/>
    </location>
</feature>
<dbReference type="InterPro" id="IPR025739">
    <property type="entry name" value="FAM110_N"/>
</dbReference>
<evidence type="ECO:0000256" key="2">
    <source>
        <dbReference type="SAM" id="MobiDB-lite"/>
    </source>
</evidence>
<sequence>MPTRLLNKGPDYLRKQMELETKGKPSAVERLAADKVKYVKSQQVINSKQEPAITLSSASESGSNGSGSFHSGARCINNNKVENEDLHNANNASETLPASSPIVRRGSSKKQRRDSLMMYRQKCDKNVKVSINDNSKGSLVRRLFQSSLKEKYVNSPQVQSVQKDTESKCIVPEDKSQLEIETNTRKNTQATCVDSHKLSLSAIARVKDTSRTGLFRSHSDISSRYSKSFADFDSFFKYCGLDTEEIETLGKENFSAVSDRVSLKIRSVSVATSEDGFSRHSGDSDGLLEEALNEKRGPTSGPSVIERNARIIKWLYSCKNAKESGKALRELE</sequence>
<feature type="non-terminal residue" evidence="5">
    <location>
        <position position="332"/>
    </location>
</feature>
<dbReference type="PANTHER" id="PTHR14758:SF5">
    <property type="entry name" value="PROTEIN FAM110C"/>
    <property type="match status" value="1"/>
</dbReference>
<dbReference type="InterPro" id="IPR025740">
    <property type="entry name" value="FAM110"/>
</dbReference>
<keyword evidence="6" id="KW-1185">Reference proteome</keyword>
<gene>
    <name evidence="5" type="primary">Fam110c_1</name>
    <name evidence="5" type="ORF">GTO93_0004793</name>
</gene>
<feature type="region of interest" description="Disordered" evidence="2">
    <location>
        <begin position="90"/>
        <end position="114"/>
    </location>
</feature>
<name>A0ABS2XIV3_POLSP</name>
<proteinExistence type="inferred from homology"/>
<evidence type="ECO:0000259" key="4">
    <source>
        <dbReference type="Pfam" id="PF14161"/>
    </source>
</evidence>
<dbReference type="EMBL" id="JAAWVQ010037979">
    <property type="protein sequence ID" value="MBN3274212.1"/>
    <property type="molecule type" value="Genomic_DNA"/>
</dbReference>
<organism evidence="5 6">
    <name type="scientific">Polyodon spathula</name>
    <name type="common">North American paddlefish</name>
    <name type="synonym">Squalus spathula</name>
    <dbReference type="NCBI Taxonomy" id="7913"/>
    <lineage>
        <taxon>Eukaryota</taxon>
        <taxon>Metazoa</taxon>
        <taxon>Chordata</taxon>
        <taxon>Craniata</taxon>
        <taxon>Vertebrata</taxon>
        <taxon>Euteleostomi</taxon>
        <taxon>Actinopterygii</taxon>
        <taxon>Chondrostei</taxon>
        <taxon>Acipenseriformes</taxon>
        <taxon>Polyodontidae</taxon>
        <taxon>Polyodon</taxon>
    </lineage>
</organism>
<dbReference type="Proteomes" id="UP001166093">
    <property type="component" value="Unassembled WGS sequence"/>
</dbReference>
<dbReference type="Pfam" id="PF14160">
    <property type="entry name" value="FAM110_C"/>
    <property type="match status" value="1"/>
</dbReference>
<evidence type="ECO:0000313" key="5">
    <source>
        <dbReference type="EMBL" id="MBN3274212.1"/>
    </source>
</evidence>
<accession>A0ABS2XIV3</accession>
<evidence type="ECO:0000313" key="6">
    <source>
        <dbReference type="Proteomes" id="UP001166093"/>
    </source>
</evidence>
<feature type="compositionally biased region" description="Low complexity" evidence="2">
    <location>
        <begin position="56"/>
        <end position="71"/>
    </location>
</feature>
<comment type="similarity">
    <text evidence="1">Belongs to the FAM110 family.</text>
</comment>
<feature type="non-terminal residue" evidence="5">
    <location>
        <position position="1"/>
    </location>
</feature>
<evidence type="ECO:0000259" key="3">
    <source>
        <dbReference type="Pfam" id="PF14160"/>
    </source>
</evidence>
<comment type="caution">
    <text evidence="5">The sequence shown here is derived from an EMBL/GenBank/DDBJ whole genome shotgun (WGS) entry which is preliminary data.</text>
</comment>
<dbReference type="PANTHER" id="PTHR14758">
    <property type="entry name" value="AGAP005440-PA"/>
    <property type="match status" value="1"/>
</dbReference>
<feature type="domain" description="Centrosome-associated FAM110 N-terminal" evidence="4">
    <location>
        <begin position="1"/>
        <end position="52"/>
    </location>
</feature>
<dbReference type="Pfam" id="PF14161">
    <property type="entry name" value="FAM110_N"/>
    <property type="match status" value="1"/>
</dbReference>
<feature type="region of interest" description="Disordered" evidence="2">
    <location>
        <begin position="49"/>
        <end position="71"/>
    </location>
</feature>
<evidence type="ECO:0000256" key="1">
    <source>
        <dbReference type="ARBA" id="ARBA00010576"/>
    </source>
</evidence>
<reference evidence="5" key="1">
    <citation type="journal article" date="2021" name="Cell">
        <title>Tracing the genetic footprints of vertebrate landing in non-teleost ray-finned fishes.</title>
        <authorList>
            <person name="Bi X."/>
            <person name="Wang K."/>
            <person name="Yang L."/>
            <person name="Pan H."/>
            <person name="Jiang H."/>
            <person name="Wei Q."/>
            <person name="Fang M."/>
            <person name="Yu H."/>
            <person name="Zhu C."/>
            <person name="Cai Y."/>
            <person name="He Y."/>
            <person name="Gan X."/>
            <person name="Zeng H."/>
            <person name="Yu D."/>
            <person name="Zhu Y."/>
            <person name="Jiang H."/>
            <person name="Qiu Q."/>
            <person name="Yang H."/>
            <person name="Zhang Y.E."/>
            <person name="Wang W."/>
            <person name="Zhu M."/>
            <person name="He S."/>
            <person name="Zhang G."/>
        </authorList>
    </citation>
    <scope>NUCLEOTIDE SEQUENCE</scope>
    <source>
        <strain evidence="5">Pddl_001</strain>
    </source>
</reference>